<dbReference type="Pfam" id="PF16407">
    <property type="entry name" value="PKD_2"/>
    <property type="match status" value="1"/>
</dbReference>
<dbReference type="EMBL" id="FXTB01000001">
    <property type="protein sequence ID" value="SMO42149.1"/>
    <property type="molecule type" value="Genomic_DNA"/>
</dbReference>
<organism evidence="1 2">
    <name type="scientific">Saccharicrinis carchari</name>
    <dbReference type="NCBI Taxonomy" id="1168039"/>
    <lineage>
        <taxon>Bacteria</taxon>
        <taxon>Pseudomonadati</taxon>
        <taxon>Bacteroidota</taxon>
        <taxon>Bacteroidia</taxon>
        <taxon>Marinilabiliales</taxon>
        <taxon>Marinilabiliaceae</taxon>
        <taxon>Saccharicrinis</taxon>
    </lineage>
</organism>
<dbReference type="InterPro" id="IPR032183">
    <property type="entry name" value="PKD-like"/>
</dbReference>
<keyword evidence="2" id="KW-1185">Reference proteome</keyword>
<dbReference type="OrthoDB" id="1095195at2"/>
<sequence>MQPLKKYKRMKKAKYNKFGSIFFLLLLLASCTEDLGNYDYIDLKEIEFNNIESEITALSFSDLVIEPELGDINESNYLFEWKAIRRDGDMQTTIIGEEKNLNYSVKLPPALYSLVYTVREKEAEVFSRKVVELRVKSITSEGWLVLCDDNGNARLDIHSKVTDQTYFDILSPYDLGVITGPRKLQVLPNMLTDHNSPFYLFADNAATKLGRNDIEWKPEYDMSYEMGNGKKVLPTGIVYGGTSKMFISDSKAYFCDFITGDGLFGQTINKDYNIADGIGANIGAEYILAPLFLLYDDDQKKFISYNQYIAPMLTSSGMDLGLENYEMFGLVTGDAFELPMGYDFKYIENTKYDPAGSYDGMTYAILTSGANYYLYGFQMGDMYAGEAASHCIYSCNKAFYGDLSACTDIGSASHFAFSSLKNYMYYAVGDKVYRVDLSNSALSSVFQFDTAGEVISSLKFHQYYQASNLTRSYDLIVGTTEGTLSIYDGMASDGDFSATEPKEKHSDFGNIVDVIYVELVE</sequence>
<proteinExistence type="predicted"/>
<dbReference type="AlphaFoldDB" id="A0A521B4Z5"/>
<dbReference type="PROSITE" id="PS51257">
    <property type="entry name" value="PROKAR_LIPOPROTEIN"/>
    <property type="match status" value="1"/>
</dbReference>
<evidence type="ECO:0000313" key="1">
    <source>
        <dbReference type="EMBL" id="SMO42149.1"/>
    </source>
</evidence>
<evidence type="ECO:0000313" key="2">
    <source>
        <dbReference type="Proteomes" id="UP000319040"/>
    </source>
</evidence>
<protein>
    <submittedName>
        <fullName evidence="1">PKD-like family protein</fullName>
    </submittedName>
</protein>
<reference evidence="1 2" key="1">
    <citation type="submission" date="2017-05" db="EMBL/GenBank/DDBJ databases">
        <authorList>
            <person name="Varghese N."/>
            <person name="Submissions S."/>
        </authorList>
    </citation>
    <scope>NUCLEOTIDE SEQUENCE [LARGE SCALE GENOMIC DNA]</scope>
    <source>
        <strain evidence="1 2">DSM 27040</strain>
    </source>
</reference>
<accession>A0A521B4Z5</accession>
<dbReference type="Proteomes" id="UP000319040">
    <property type="component" value="Unassembled WGS sequence"/>
</dbReference>
<name>A0A521B4Z5_SACCC</name>
<gene>
    <name evidence="1" type="ORF">SAMN06265379_101706</name>
</gene>